<dbReference type="GO" id="GO:0000156">
    <property type="term" value="F:phosphorelay response regulator activity"/>
    <property type="evidence" value="ECO:0007669"/>
    <property type="project" value="TreeGrafter"/>
</dbReference>
<gene>
    <name evidence="8" type="ORF">Ga0061069_101181</name>
</gene>
<reference evidence="9" key="1">
    <citation type="submission" date="2015-08" db="EMBL/GenBank/DDBJ databases">
        <authorList>
            <person name="Varghese N."/>
        </authorList>
    </citation>
    <scope>NUCLEOTIDE SEQUENCE [LARGE SCALE GENOMIC DNA]</scope>
    <source>
        <strain evidence="9">DSM 18181</strain>
    </source>
</reference>
<keyword evidence="1 6" id="KW-0597">Phosphoprotein</keyword>
<dbReference type="RefSeq" id="WP_055449146.1">
    <property type="nucleotide sequence ID" value="NZ_CYHF01000001.1"/>
</dbReference>
<dbReference type="STRING" id="339866.GCA_001418255_00179"/>
<keyword evidence="9" id="KW-1185">Reference proteome</keyword>
<dbReference type="OrthoDB" id="5421695at2"/>
<dbReference type="GO" id="GO:0000976">
    <property type="term" value="F:transcription cis-regulatory region binding"/>
    <property type="evidence" value="ECO:0007669"/>
    <property type="project" value="TreeGrafter"/>
</dbReference>
<organism evidence="8 9">
    <name type="scientific">Thiomonas bhubaneswarensis</name>
    <dbReference type="NCBI Taxonomy" id="339866"/>
    <lineage>
        <taxon>Bacteria</taxon>
        <taxon>Pseudomonadati</taxon>
        <taxon>Pseudomonadota</taxon>
        <taxon>Betaproteobacteria</taxon>
        <taxon>Burkholderiales</taxon>
        <taxon>Thiomonas</taxon>
    </lineage>
</organism>
<evidence type="ECO:0000313" key="9">
    <source>
        <dbReference type="Proteomes" id="UP000183649"/>
    </source>
</evidence>
<dbReference type="SUPFAM" id="SSF52172">
    <property type="entry name" value="CheY-like"/>
    <property type="match status" value="1"/>
</dbReference>
<dbReference type="SMART" id="SM00448">
    <property type="entry name" value="REC"/>
    <property type="match status" value="1"/>
</dbReference>
<keyword evidence="5" id="KW-0804">Transcription</keyword>
<dbReference type="CDD" id="cd17546">
    <property type="entry name" value="REC_hyHK_CKI1_RcsC-like"/>
    <property type="match status" value="1"/>
</dbReference>
<evidence type="ECO:0000256" key="6">
    <source>
        <dbReference type="PROSITE-ProRule" id="PRU00169"/>
    </source>
</evidence>
<feature type="modified residue" description="4-aspartylphosphate" evidence="6">
    <location>
        <position position="52"/>
    </location>
</feature>
<evidence type="ECO:0000256" key="1">
    <source>
        <dbReference type="ARBA" id="ARBA00022553"/>
    </source>
</evidence>
<dbReference type="PROSITE" id="PS50110">
    <property type="entry name" value="RESPONSE_REGULATORY"/>
    <property type="match status" value="1"/>
</dbReference>
<evidence type="ECO:0000256" key="3">
    <source>
        <dbReference type="ARBA" id="ARBA00023015"/>
    </source>
</evidence>
<keyword evidence="4" id="KW-0238">DNA-binding</keyword>
<dbReference type="AlphaFoldDB" id="A0A0K6HQV9"/>
<evidence type="ECO:0000256" key="5">
    <source>
        <dbReference type="ARBA" id="ARBA00023163"/>
    </source>
</evidence>
<accession>A0A0K6HQV9</accession>
<dbReference type="InterPro" id="IPR001789">
    <property type="entry name" value="Sig_transdc_resp-reg_receiver"/>
</dbReference>
<dbReference type="GO" id="GO:0032993">
    <property type="term" value="C:protein-DNA complex"/>
    <property type="evidence" value="ECO:0007669"/>
    <property type="project" value="TreeGrafter"/>
</dbReference>
<feature type="domain" description="Response regulatory" evidence="7">
    <location>
        <begin position="2"/>
        <end position="117"/>
    </location>
</feature>
<keyword evidence="3" id="KW-0805">Transcription regulation</keyword>
<dbReference type="PANTHER" id="PTHR48111:SF1">
    <property type="entry name" value="TWO-COMPONENT RESPONSE REGULATOR ORR33"/>
    <property type="match status" value="1"/>
</dbReference>
<dbReference type="InterPro" id="IPR039420">
    <property type="entry name" value="WalR-like"/>
</dbReference>
<dbReference type="Pfam" id="PF00072">
    <property type="entry name" value="Response_reg"/>
    <property type="match status" value="1"/>
</dbReference>
<dbReference type="EMBL" id="CYHF01000001">
    <property type="protein sequence ID" value="CUA93305.1"/>
    <property type="molecule type" value="Genomic_DNA"/>
</dbReference>
<evidence type="ECO:0000256" key="2">
    <source>
        <dbReference type="ARBA" id="ARBA00023012"/>
    </source>
</evidence>
<evidence type="ECO:0000259" key="7">
    <source>
        <dbReference type="PROSITE" id="PS50110"/>
    </source>
</evidence>
<dbReference type="InterPro" id="IPR011006">
    <property type="entry name" value="CheY-like_superfamily"/>
</dbReference>
<dbReference type="Proteomes" id="UP000183649">
    <property type="component" value="Unassembled WGS sequence"/>
</dbReference>
<keyword evidence="2" id="KW-0902">Two-component regulatory system</keyword>
<dbReference type="PANTHER" id="PTHR48111">
    <property type="entry name" value="REGULATOR OF RPOS"/>
    <property type="match status" value="1"/>
</dbReference>
<dbReference type="GO" id="GO:0006355">
    <property type="term" value="P:regulation of DNA-templated transcription"/>
    <property type="evidence" value="ECO:0007669"/>
    <property type="project" value="TreeGrafter"/>
</dbReference>
<evidence type="ECO:0000313" key="8">
    <source>
        <dbReference type="EMBL" id="CUA93305.1"/>
    </source>
</evidence>
<dbReference type="Gene3D" id="3.40.50.2300">
    <property type="match status" value="1"/>
</dbReference>
<sequence>MRLLLAEDNALNRDMLARRLRRRGHEVIEAADGVQALECLRACPPPDAVLLDLDMPRLDGWGVLRELRDTGMSLPVLVLSAHSLKENRQRAAELGVAAYLSKPLDFDDLLQRLALASSHPHPSA</sequence>
<proteinExistence type="predicted"/>
<protein>
    <submittedName>
        <fullName evidence="8">Response regulator receiver domain</fullName>
    </submittedName>
</protein>
<dbReference type="GO" id="GO:0005829">
    <property type="term" value="C:cytosol"/>
    <property type="evidence" value="ECO:0007669"/>
    <property type="project" value="TreeGrafter"/>
</dbReference>
<name>A0A0K6HQV9_9BURK</name>
<evidence type="ECO:0000256" key="4">
    <source>
        <dbReference type="ARBA" id="ARBA00023125"/>
    </source>
</evidence>